<keyword evidence="11" id="KW-1185">Reference proteome</keyword>
<dbReference type="InterPro" id="IPR023996">
    <property type="entry name" value="TonB-dep_OMP_SusC/RagA"/>
</dbReference>
<keyword evidence="6 7" id="KW-0998">Cell outer membrane</keyword>
<evidence type="ECO:0000256" key="6">
    <source>
        <dbReference type="ARBA" id="ARBA00023237"/>
    </source>
</evidence>
<dbReference type="OrthoDB" id="9768177at2"/>
<evidence type="ECO:0000256" key="3">
    <source>
        <dbReference type="ARBA" id="ARBA00022452"/>
    </source>
</evidence>
<dbReference type="InterPro" id="IPR037066">
    <property type="entry name" value="Plug_dom_sf"/>
</dbReference>
<protein>
    <submittedName>
        <fullName evidence="10">TonB-linked outer membrane protein, SusC/RagA family</fullName>
    </submittedName>
</protein>
<dbReference type="Proteomes" id="UP000190150">
    <property type="component" value="Unassembled WGS sequence"/>
</dbReference>
<comment type="similarity">
    <text evidence="7">Belongs to the TonB-dependent receptor family.</text>
</comment>
<organism evidence="10 11">
    <name type="scientific">Sphingobacterium nematocida</name>
    <dbReference type="NCBI Taxonomy" id="1513896"/>
    <lineage>
        <taxon>Bacteria</taxon>
        <taxon>Pseudomonadati</taxon>
        <taxon>Bacteroidota</taxon>
        <taxon>Sphingobacteriia</taxon>
        <taxon>Sphingobacteriales</taxon>
        <taxon>Sphingobacteriaceae</taxon>
        <taxon>Sphingobacterium</taxon>
    </lineage>
</organism>
<dbReference type="NCBIfam" id="TIGR04056">
    <property type="entry name" value="OMP_RagA_SusC"/>
    <property type="match status" value="1"/>
</dbReference>
<keyword evidence="5 7" id="KW-0472">Membrane</keyword>
<feature type="transmembrane region" description="Helical" evidence="8">
    <location>
        <begin position="52"/>
        <end position="74"/>
    </location>
</feature>
<gene>
    <name evidence="10" type="ORF">SAMN05660841_02819</name>
</gene>
<dbReference type="GO" id="GO:0009279">
    <property type="term" value="C:cell outer membrane"/>
    <property type="evidence" value="ECO:0007669"/>
    <property type="project" value="UniProtKB-SubCell"/>
</dbReference>
<dbReference type="Gene3D" id="2.40.170.20">
    <property type="entry name" value="TonB-dependent receptor, beta-barrel domain"/>
    <property type="match status" value="1"/>
</dbReference>
<evidence type="ECO:0000256" key="5">
    <source>
        <dbReference type="ARBA" id="ARBA00023136"/>
    </source>
</evidence>
<keyword evidence="3 7" id="KW-1134">Transmembrane beta strand</keyword>
<dbReference type="Pfam" id="PF07715">
    <property type="entry name" value="Plug"/>
    <property type="match status" value="1"/>
</dbReference>
<evidence type="ECO:0000256" key="8">
    <source>
        <dbReference type="SAM" id="Phobius"/>
    </source>
</evidence>
<evidence type="ECO:0000313" key="10">
    <source>
        <dbReference type="EMBL" id="SKB88204.1"/>
    </source>
</evidence>
<dbReference type="STRING" id="1513896.SAMN05660841_02819"/>
<dbReference type="EMBL" id="FUZF01000013">
    <property type="protein sequence ID" value="SKB88204.1"/>
    <property type="molecule type" value="Genomic_DNA"/>
</dbReference>
<evidence type="ECO:0000256" key="4">
    <source>
        <dbReference type="ARBA" id="ARBA00022692"/>
    </source>
</evidence>
<dbReference type="InterPro" id="IPR023997">
    <property type="entry name" value="TonB-dep_OMP_SusC/RagA_CS"/>
</dbReference>
<dbReference type="Pfam" id="PF13715">
    <property type="entry name" value="CarbopepD_reg_2"/>
    <property type="match status" value="1"/>
</dbReference>
<sequence length="1132" mass="127397">MKHFFWGGNILPYRRDSDCSIIEKKELPCRRALSLLYVFRYLHFGRHDATKVGGVLLIIFCVLFSQSVFIQAVAQEQSRLVLVGEVRSAADGQAIEGASITFDKKHTSTDKAGRFTISVDKPTGVLIIKHIGYKEQRLAYENTSTFIKVQLQPNENNIEEVEVVSTGYQTIPKERATGSFYSVDHKQLDSRASTNIINKLNGIASGLVFNKQGITGQDELQIRGRSTLFANEQPLVVVDNFPFEGSLSQINPNDIADIVLLKDAAAASIWGVRAGNGVIVITTKKGSKSDKLNISFNANNSISAKPNLLYNPNFISAKDFIEFERFLFDKNYYQADLISKSKAPLSPVVQLLYARRDNKITDEELRDRLAAYQNYDVRSEIGHHLYRPAHNQQYAVQFSGGATNYRYLFSTGYDRNDLPTIRDYNDRLTLRSSNQFDLSQALQIGVDFNFAKTGTAFNKGGINLNTGNGRGIYPYLRLADEYGNPLQMVKDYQQSFIDDATKNGFLDWTYTPLRDIGLHSELTRGRDIRIEPSINYRLFEGLEIQGKYLYQDFRSDRNELASQDSYYTRDLINRYATVNTAGVVTKPDNIPVGSILDETYSGFVSHNLRGQLRFSRTIASVHQIDAIAGAEQKMLSRNSSSLRTYGYNEDNGSSKLLESPLKNYVLYPSGMGAPIPSMRSLGGGEDRFRSYFSNISYSYGNYTVSASGRIDQSNFFGVNANQKSVPLWSSGFKWRASNESFYSIQWLPELSLRATYGYNGNLDRSLTGVTILRFNAAPAPISGLSYADINTLGNPDLRWERIAMLNLGLDFGTKGGLLRGSVEYFKKNGKDMIGDAPMPPSSGVQNFRGNYAEISGQGLDFVLKLNKSFAKEFRWQSSLQWSWATDKVKKYETSFAPALYFGASGNTFDKYPIEGYPLYAVFSMPWAGLDPANGNPRGYIGEVVSDDYVALNTPALEDIRYHGPAKPVYFGNLFNELSYKGFYASFNIVYKLGYYFRRGSINYNSLINNWSGHRDFAIRWEQPGDELRTNVPSMLYPNNTNRDTFYQRASVLVEKGDHVRLQYINLGYEFRPKTGSDVPFNSLRLYTQLDNLGILWKANKQGLDPDFQAYAGAAAVSIPTPFVFTLGLKINY</sequence>
<dbReference type="AlphaFoldDB" id="A0A1T5EW64"/>
<dbReference type="SUPFAM" id="SSF49464">
    <property type="entry name" value="Carboxypeptidase regulatory domain-like"/>
    <property type="match status" value="1"/>
</dbReference>
<feature type="domain" description="TonB-dependent receptor plug" evidence="9">
    <location>
        <begin position="173"/>
        <end position="278"/>
    </location>
</feature>
<dbReference type="PROSITE" id="PS52016">
    <property type="entry name" value="TONB_DEPENDENT_REC_3"/>
    <property type="match status" value="1"/>
</dbReference>
<proteinExistence type="inferred from homology"/>
<evidence type="ECO:0000313" key="11">
    <source>
        <dbReference type="Proteomes" id="UP000190150"/>
    </source>
</evidence>
<keyword evidence="8" id="KW-1133">Transmembrane helix</keyword>
<evidence type="ECO:0000256" key="1">
    <source>
        <dbReference type="ARBA" id="ARBA00004571"/>
    </source>
</evidence>
<evidence type="ECO:0000259" key="9">
    <source>
        <dbReference type="Pfam" id="PF07715"/>
    </source>
</evidence>
<dbReference type="InterPro" id="IPR008969">
    <property type="entry name" value="CarboxyPept-like_regulatory"/>
</dbReference>
<dbReference type="NCBIfam" id="TIGR04057">
    <property type="entry name" value="SusC_RagA_signa"/>
    <property type="match status" value="1"/>
</dbReference>
<accession>A0A1T5EW64</accession>
<dbReference type="Gene3D" id="2.170.130.10">
    <property type="entry name" value="TonB-dependent receptor, plug domain"/>
    <property type="match status" value="1"/>
</dbReference>
<dbReference type="InterPro" id="IPR036942">
    <property type="entry name" value="Beta-barrel_TonB_sf"/>
</dbReference>
<comment type="subcellular location">
    <subcellularLocation>
        <location evidence="1 7">Cell outer membrane</location>
        <topology evidence="1 7">Multi-pass membrane protein</topology>
    </subcellularLocation>
</comment>
<dbReference type="Gene3D" id="2.60.40.1120">
    <property type="entry name" value="Carboxypeptidase-like, regulatory domain"/>
    <property type="match status" value="1"/>
</dbReference>
<keyword evidence="4 7" id="KW-0812">Transmembrane</keyword>
<name>A0A1T5EW64_9SPHI</name>
<evidence type="ECO:0000256" key="2">
    <source>
        <dbReference type="ARBA" id="ARBA00022448"/>
    </source>
</evidence>
<keyword evidence="2 7" id="KW-0813">Transport</keyword>
<evidence type="ECO:0000256" key="7">
    <source>
        <dbReference type="PROSITE-ProRule" id="PRU01360"/>
    </source>
</evidence>
<dbReference type="SUPFAM" id="SSF56935">
    <property type="entry name" value="Porins"/>
    <property type="match status" value="1"/>
</dbReference>
<reference evidence="11" key="1">
    <citation type="submission" date="2017-02" db="EMBL/GenBank/DDBJ databases">
        <authorList>
            <person name="Varghese N."/>
            <person name="Submissions S."/>
        </authorList>
    </citation>
    <scope>NUCLEOTIDE SEQUENCE [LARGE SCALE GENOMIC DNA]</scope>
    <source>
        <strain evidence="11">DSM 24091</strain>
    </source>
</reference>
<dbReference type="InterPro" id="IPR039426">
    <property type="entry name" value="TonB-dep_rcpt-like"/>
</dbReference>
<dbReference type="InterPro" id="IPR012910">
    <property type="entry name" value="Plug_dom"/>
</dbReference>